<evidence type="ECO:0000313" key="3">
    <source>
        <dbReference type="Proteomes" id="UP000716291"/>
    </source>
</evidence>
<organism evidence="2 3">
    <name type="scientific">Rhizopus oryzae</name>
    <name type="common">Mucormycosis agent</name>
    <name type="synonym">Rhizopus arrhizus var. delemar</name>
    <dbReference type="NCBI Taxonomy" id="64495"/>
    <lineage>
        <taxon>Eukaryota</taxon>
        <taxon>Fungi</taxon>
        <taxon>Fungi incertae sedis</taxon>
        <taxon>Mucoromycota</taxon>
        <taxon>Mucoromycotina</taxon>
        <taxon>Mucoromycetes</taxon>
        <taxon>Mucorales</taxon>
        <taxon>Mucorineae</taxon>
        <taxon>Rhizopodaceae</taxon>
        <taxon>Rhizopus</taxon>
    </lineage>
</organism>
<dbReference type="EMBL" id="JAANQT010015078">
    <property type="protein sequence ID" value="KAG1272449.1"/>
    <property type="molecule type" value="Genomic_DNA"/>
</dbReference>
<proteinExistence type="predicted"/>
<keyword evidence="3" id="KW-1185">Reference proteome</keyword>
<accession>A0A9P6WRX2</accession>
<gene>
    <name evidence="2" type="ORF">G6F64_015509</name>
</gene>
<reference evidence="2" key="1">
    <citation type="journal article" date="2020" name="Microb. Genom.">
        <title>Genetic diversity of clinical and environmental Mucorales isolates obtained from an investigation of mucormycosis cases among solid organ transplant recipients.</title>
        <authorList>
            <person name="Nguyen M.H."/>
            <person name="Kaul D."/>
            <person name="Muto C."/>
            <person name="Cheng S.J."/>
            <person name="Richter R.A."/>
            <person name="Bruno V.M."/>
            <person name="Liu G."/>
            <person name="Beyhan S."/>
            <person name="Sundermann A.J."/>
            <person name="Mounaud S."/>
            <person name="Pasculle A.W."/>
            <person name="Nierman W.C."/>
            <person name="Driscoll E."/>
            <person name="Cumbie R."/>
            <person name="Clancy C.J."/>
            <person name="Dupont C.L."/>
        </authorList>
    </citation>
    <scope>NUCLEOTIDE SEQUENCE</scope>
    <source>
        <strain evidence="2">GL11</strain>
    </source>
</reference>
<comment type="caution">
    <text evidence="2">The sequence shown here is derived from an EMBL/GenBank/DDBJ whole genome shotgun (WGS) entry which is preliminary data.</text>
</comment>
<protein>
    <submittedName>
        <fullName evidence="2">Uncharacterized protein</fullName>
    </submittedName>
</protein>
<dbReference type="Proteomes" id="UP000716291">
    <property type="component" value="Unassembled WGS sequence"/>
</dbReference>
<sequence>MRSERGLYISVPPSNCSRATVRPPPCRSPRPSETARNAPAGRSSSSVSSARSLPMRAASSTTAAHCPSSMRDSRGNSTG</sequence>
<feature type="compositionally biased region" description="Low complexity" evidence="1">
    <location>
        <begin position="42"/>
        <end position="52"/>
    </location>
</feature>
<evidence type="ECO:0000256" key="1">
    <source>
        <dbReference type="SAM" id="MobiDB-lite"/>
    </source>
</evidence>
<evidence type="ECO:0000313" key="2">
    <source>
        <dbReference type="EMBL" id="KAG1272449.1"/>
    </source>
</evidence>
<name>A0A9P6WRX2_RHIOR</name>
<dbReference type="AlphaFoldDB" id="A0A9P6WRX2"/>
<feature type="region of interest" description="Disordered" evidence="1">
    <location>
        <begin position="1"/>
        <end position="79"/>
    </location>
</feature>